<evidence type="ECO:0000313" key="2">
    <source>
        <dbReference type="EMBL" id="ARU56669.1"/>
    </source>
</evidence>
<gene>
    <name evidence="2" type="ORF">OLMES_2619</name>
</gene>
<evidence type="ECO:0000313" key="3">
    <source>
        <dbReference type="Proteomes" id="UP000196027"/>
    </source>
</evidence>
<dbReference type="AlphaFoldDB" id="A0A1Y0I911"/>
<evidence type="ECO:0000259" key="1">
    <source>
        <dbReference type="PROSITE" id="PS50003"/>
    </source>
</evidence>
<proteinExistence type="predicted"/>
<dbReference type="EMBL" id="CP021425">
    <property type="protein sequence ID" value="ARU56669.1"/>
    <property type="molecule type" value="Genomic_DNA"/>
</dbReference>
<reference evidence="2 3" key="1">
    <citation type="submission" date="2017-05" db="EMBL/GenBank/DDBJ databases">
        <title>Genomic insights into alkan degradation activity of Oleiphilus messinensis.</title>
        <authorList>
            <person name="Kozyavkin S.A."/>
            <person name="Slesarev A.I."/>
            <person name="Golyshin P.N."/>
            <person name="Korzhenkov A."/>
            <person name="Golyshina O.N."/>
            <person name="Toshchakov S.V."/>
        </authorList>
    </citation>
    <scope>NUCLEOTIDE SEQUENCE [LARGE SCALE GENOMIC DNA]</scope>
    <source>
        <strain evidence="2 3">ME102</strain>
    </source>
</reference>
<protein>
    <recommendedName>
        <fullName evidence="1">PH domain-containing protein</fullName>
    </recommendedName>
</protein>
<dbReference type="KEGG" id="ome:OLMES_2619"/>
<feature type="domain" description="PH" evidence="1">
    <location>
        <begin position="1"/>
        <end position="145"/>
    </location>
</feature>
<dbReference type="Proteomes" id="UP000196027">
    <property type="component" value="Chromosome"/>
</dbReference>
<dbReference type="RefSeq" id="WP_087461634.1">
    <property type="nucleotide sequence ID" value="NZ_CP021425.1"/>
</dbReference>
<dbReference type="PROSITE" id="PS50003">
    <property type="entry name" value="PH_DOMAIN"/>
    <property type="match status" value="1"/>
</dbReference>
<dbReference type="InterPro" id="IPR001849">
    <property type="entry name" value="PH_domain"/>
</dbReference>
<sequence length="152" mass="17382">MKGLLSVIDERENANKRHFIALVSKLITLTREGKLEWIPCNRNSLPKTLHQVTSAFTTTYQSRTVLIYEELVRFDRDPINHRLLAALAASSGDGYKHVVIELINDDGLTLFRFPQFNINNSLLIEVQHQTSEVDDWMEALLNETSSIKSDLN</sequence>
<keyword evidence="3" id="KW-1185">Reference proteome</keyword>
<organism evidence="2 3">
    <name type="scientific">Oleiphilus messinensis</name>
    <dbReference type="NCBI Taxonomy" id="141451"/>
    <lineage>
        <taxon>Bacteria</taxon>
        <taxon>Pseudomonadati</taxon>
        <taxon>Pseudomonadota</taxon>
        <taxon>Gammaproteobacteria</taxon>
        <taxon>Oceanospirillales</taxon>
        <taxon>Oleiphilaceae</taxon>
        <taxon>Oleiphilus</taxon>
    </lineage>
</organism>
<accession>A0A1Y0I911</accession>
<name>A0A1Y0I911_9GAMM</name>